<dbReference type="Gene3D" id="3.30.70.1060">
    <property type="entry name" value="Dimeric alpha+beta barrel"/>
    <property type="match status" value="1"/>
</dbReference>
<evidence type="ECO:0000313" key="1">
    <source>
        <dbReference type="EMBL" id="SCF41506.1"/>
    </source>
</evidence>
<dbReference type="Proteomes" id="UP000198864">
    <property type="component" value="Unassembled WGS sequence"/>
</dbReference>
<organism evidence="1 2">
    <name type="scientific">Micromonospora saelicesensis</name>
    <dbReference type="NCBI Taxonomy" id="285676"/>
    <lineage>
        <taxon>Bacteria</taxon>
        <taxon>Bacillati</taxon>
        <taxon>Actinomycetota</taxon>
        <taxon>Actinomycetes</taxon>
        <taxon>Micromonosporales</taxon>
        <taxon>Micromonosporaceae</taxon>
        <taxon>Micromonospora</taxon>
    </lineage>
</organism>
<reference evidence="1 2" key="1">
    <citation type="submission" date="2016-06" db="EMBL/GenBank/DDBJ databases">
        <authorList>
            <person name="Kjaerup R.B."/>
            <person name="Dalgaard T.S."/>
            <person name="Juul-Madsen H.R."/>
        </authorList>
    </citation>
    <scope>NUCLEOTIDE SEQUENCE [LARGE SCALE GENOMIC DNA]</scope>
    <source>
        <strain evidence="1 2">DSM 44871</strain>
    </source>
</reference>
<name>A0A1C5A8M8_9ACTN</name>
<gene>
    <name evidence="1" type="ORF">GA0070561_6449</name>
</gene>
<sequence>MHGVGRFLALFNGAADEADKAELTEQQQAEFMNAWASWAQANEKAIVDPGAPLYAKKRVTARGVEDFTDALIAYTIVEADSHDEAVEIFSGHPHLGLFAGNSIVVLECPPPPS</sequence>
<proteinExistence type="predicted"/>
<protein>
    <recommendedName>
        <fullName evidence="3">YCII-related domain-containing protein</fullName>
    </recommendedName>
</protein>
<evidence type="ECO:0000313" key="2">
    <source>
        <dbReference type="Proteomes" id="UP000198864"/>
    </source>
</evidence>
<dbReference type="EMBL" id="FMCR01000009">
    <property type="protein sequence ID" value="SCF41506.1"/>
    <property type="molecule type" value="Genomic_DNA"/>
</dbReference>
<evidence type="ECO:0008006" key="3">
    <source>
        <dbReference type="Google" id="ProtNLM"/>
    </source>
</evidence>
<dbReference type="AlphaFoldDB" id="A0A1C5A8M8"/>
<accession>A0A1C5A8M8</accession>